<sequence>MPESNLDNLSEISNLAKLASDKSLDKREFLYERIGNFLVNEGQSFSVSEKKLMAEIICQITGDVEKSIRSHFAKRLSLKSDVPAELMIFLANDDIEVALPILRDSGLLSEPDLLKIVKHRSTQHQLAVAARDNISPNVCQAIYEIGKSDVTVKLLENQTAQITPELLAHIADQSEFILEYQTPLIKRPFLPQPIAEKMYRWVSVALREYISDNFDVDAKVLQIDVADRLQTINSISMESDPSAKLVSKLHAAGDLTAGFMVKALRQGEIDLFELSFAKLLDIDVEEFGKILYADNPEILAAACRSLNLDRIIFKTIFELTLSVRREKDSILTPAVLNAPMDFYDLLSEEAANTALHNAEFMQGALKYADTI</sequence>
<name>A0ABY4VY42_9PROT</name>
<proteinExistence type="predicted"/>
<dbReference type="Pfam" id="PF10098">
    <property type="entry name" value="DUF2336"/>
    <property type="match status" value="1"/>
</dbReference>
<accession>A0ABY4VY42</accession>
<reference evidence="1" key="1">
    <citation type="submission" date="2022-06" db="EMBL/GenBank/DDBJ databases">
        <title>Sneathiella actinostolidae sp. nov., isolated from a sea anemonein the Western Pacific Ocean.</title>
        <authorList>
            <person name="Wei M.J."/>
        </authorList>
    </citation>
    <scope>NUCLEOTIDE SEQUENCE</scope>
    <source>
        <strain evidence="1">PHK-P5</strain>
    </source>
</reference>
<evidence type="ECO:0000313" key="1">
    <source>
        <dbReference type="EMBL" id="USG59847.1"/>
    </source>
</evidence>
<protein>
    <submittedName>
        <fullName evidence="1">DUF2336 domain-containing protein</fullName>
    </submittedName>
</protein>
<dbReference type="EMBL" id="CP098747">
    <property type="protein sequence ID" value="USG59847.1"/>
    <property type="molecule type" value="Genomic_DNA"/>
</dbReference>
<organism evidence="1 2">
    <name type="scientific">Sneathiella marina</name>
    <dbReference type="NCBI Taxonomy" id="2950108"/>
    <lineage>
        <taxon>Bacteria</taxon>
        <taxon>Pseudomonadati</taxon>
        <taxon>Pseudomonadota</taxon>
        <taxon>Alphaproteobacteria</taxon>
        <taxon>Sneathiellales</taxon>
        <taxon>Sneathiellaceae</taxon>
        <taxon>Sneathiella</taxon>
    </lineage>
</organism>
<evidence type="ECO:0000313" key="2">
    <source>
        <dbReference type="Proteomes" id="UP001056291"/>
    </source>
</evidence>
<dbReference type="Proteomes" id="UP001056291">
    <property type="component" value="Chromosome"/>
</dbReference>
<keyword evidence="2" id="KW-1185">Reference proteome</keyword>
<dbReference type="InterPro" id="IPR019285">
    <property type="entry name" value="DUF2336"/>
</dbReference>
<dbReference type="RefSeq" id="WP_251932617.1">
    <property type="nucleotide sequence ID" value="NZ_CP098747.1"/>
</dbReference>
<gene>
    <name evidence="1" type="ORF">NBZ79_11730</name>
</gene>